<dbReference type="Proteomes" id="UP000228781">
    <property type="component" value="Unassembled WGS sequence"/>
</dbReference>
<dbReference type="EMBL" id="PFSK01000001">
    <property type="protein sequence ID" value="PJC23240.1"/>
    <property type="molecule type" value="Genomic_DNA"/>
</dbReference>
<dbReference type="AlphaFoldDB" id="A0A2M8EKL4"/>
<comment type="caution">
    <text evidence="1">The sequence shown here is derived from an EMBL/GenBank/DDBJ whole genome shotgun (WGS) entry which is preliminary data.</text>
</comment>
<gene>
    <name evidence="1" type="ORF">CO059_00005</name>
</gene>
<reference evidence="2" key="1">
    <citation type="submission" date="2017-09" db="EMBL/GenBank/DDBJ databases">
        <title>Depth-based differentiation of microbial function through sediment-hosted aquifers and enrichment of novel symbionts in the deep terrestrial subsurface.</title>
        <authorList>
            <person name="Probst A.J."/>
            <person name="Ladd B."/>
            <person name="Jarett J.K."/>
            <person name="Geller-Mcgrath D.E."/>
            <person name="Sieber C.M.K."/>
            <person name="Emerson J.B."/>
            <person name="Anantharaman K."/>
            <person name="Thomas B.C."/>
            <person name="Malmstrom R."/>
            <person name="Stieglmeier M."/>
            <person name="Klingl A."/>
            <person name="Woyke T."/>
            <person name="Ryan C.M."/>
            <person name="Banfield J.F."/>
        </authorList>
    </citation>
    <scope>NUCLEOTIDE SEQUENCE [LARGE SCALE GENOMIC DNA]</scope>
</reference>
<sequence>MELPHVSKELSFQLQRTYAKLPFVPKAPRHILLQSLDSSLEIKTFTLDASISMAKFDLALYGDAEVKEDTANFDLHLTAKSSDPTFPLTLETDLISLDKIFYFRVGTLVSPTISTFMDFSPAIGKWWRYDFTPLETKAREELEKEQEAAAKTVTQQAQRKAIEIFSKPEIVKAVTRENDERIGDEA</sequence>
<evidence type="ECO:0000313" key="1">
    <source>
        <dbReference type="EMBL" id="PJC23240.1"/>
    </source>
</evidence>
<accession>A0A2M8EKL4</accession>
<protein>
    <submittedName>
        <fullName evidence="1">Uncharacterized protein</fullName>
    </submittedName>
</protein>
<evidence type="ECO:0000313" key="2">
    <source>
        <dbReference type="Proteomes" id="UP000228781"/>
    </source>
</evidence>
<name>A0A2M8EKL4_UNCKA</name>
<feature type="non-terminal residue" evidence="1">
    <location>
        <position position="186"/>
    </location>
</feature>
<organism evidence="1 2">
    <name type="scientific">candidate division WWE3 bacterium CG_4_9_14_0_2_um_filter_48_10</name>
    <dbReference type="NCBI Taxonomy" id="1975078"/>
    <lineage>
        <taxon>Bacteria</taxon>
        <taxon>Katanobacteria</taxon>
    </lineage>
</organism>
<proteinExistence type="predicted"/>